<evidence type="ECO:0000256" key="4">
    <source>
        <dbReference type="ARBA" id="ARBA00012017"/>
    </source>
</evidence>
<evidence type="ECO:0000313" key="13">
    <source>
        <dbReference type="EMBL" id="WIA21991.1"/>
    </source>
</evidence>
<reference evidence="13 14" key="1">
    <citation type="submission" date="2023-05" db="EMBL/GenBank/DDBJ databases">
        <title>A 100% complete, gapless, phased diploid assembly of the Scenedesmus obliquus UTEX 3031 genome.</title>
        <authorList>
            <person name="Biondi T.C."/>
            <person name="Hanschen E.R."/>
            <person name="Kwon T."/>
            <person name="Eng W."/>
            <person name="Kruse C.P.S."/>
            <person name="Koehler S.I."/>
            <person name="Kunde Y."/>
            <person name="Gleasner C.D."/>
            <person name="You Mak K.T."/>
            <person name="Polle J."/>
            <person name="Hovde B.T."/>
            <person name="Starkenburg S.R."/>
        </authorList>
    </citation>
    <scope>NUCLEOTIDE SEQUENCE [LARGE SCALE GENOMIC DNA]</scope>
    <source>
        <strain evidence="13 14">DOE0152z</strain>
    </source>
</reference>
<protein>
    <recommendedName>
        <fullName evidence="4">inositol-1,3,4-trisphosphate 5/6-kinase</fullName>
        <ecNumber evidence="4">2.7.1.159</ecNumber>
    </recommendedName>
</protein>
<evidence type="ECO:0000256" key="1">
    <source>
        <dbReference type="ARBA" id="ARBA00001946"/>
    </source>
</evidence>
<comment type="cofactor">
    <cofactor evidence="1">
        <name>Mg(2+)</name>
        <dbReference type="ChEBI" id="CHEBI:18420"/>
    </cofactor>
</comment>
<evidence type="ECO:0000256" key="5">
    <source>
        <dbReference type="ARBA" id="ARBA00022679"/>
    </source>
</evidence>
<feature type="domain" description="Inositol 1,3,4-trisphosphate 5/6-kinase ATP-grasp" evidence="12">
    <location>
        <begin position="156"/>
        <end position="344"/>
    </location>
</feature>
<evidence type="ECO:0000259" key="12">
    <source>
        <dbReference type="Pfam" id="PF05770"/>
    </source>
</evidence>
<evidence type="ECO:0000256" key="11">
    <source>
        <dbReference type="SAM" id="MobiDB-lite"/>
    </source>
</evidence>
<comment type="similarity">
    <text evidence="2">Belongs to the ITPK1 family.</text>
</comment>
<dbReference type="PANTHER" id="PTHR14217:SF1">
    <property type="entry name" value="INOSITOL-TETRAKISPHOSPHATE 1-KINASE"/>
    <property type="match status" value="1"/>
</dbReference>
<evidence type="ECO:0000256" key="10">
    <source>
        <dbReference type="ARBA" id="ARBA00022842"/>
    </source>
</evidence>
<sequence length="407" mass="43524">MIQAVAFVGSEPAGAVARLQRGGVRACIVASPEAADAAIKCVLIDAIIIIILQGGSHPCSSDQVMQALVQHNRRHILAAAAAAAASPTAAEQQQQQQQQQRPAVLVGWLRQQQQAHVAVVDPFENTAKVLDRLVLGQLLDELQQLRLPPGVAARAPRYCQVEDYAAVGLPALLAQHGMQPPFIVKPAVACGVAHSHSMALALTPGALASLAGRLPLPGLVCEFVNHGGLQHKVYVLGDKVFVTPRASIPDVHSSPDLPPEQQLLLFDSLASLPTQLPPHFVQQHSSSTCMQEQRESSSGVAGAQQQQQQQQQLNMQAVEEIAAFLRARLGLTLFGFDVVLASHQKAGSNTISSTEVAEQAQQQQQQELVVIDVNYFPNYGGGSNTPALFREALLQRWQQHTAGLVGK</sequence>
<organism evidence="13 14">
    <name type="scientific">Tetradesmus obliquus</name>
    <name type="common">Green alga</name>
    <name type="synonym">Acutodesmus obliquus</name>
    <dbReference type="NCBI Taxonomy" id="3088"/>
    <lineage>
        <taxon>Eukaryota</taxon>
        <taxon>Viridiplantae</taxon>
        <taxon>Chlorophyta</taxon>
        <taxon>core chlorophytes</taxon>
        <taxon>Chlorophyceae</taxon>
        <taxon>CS clade</taxon>
        <taxon>Sphaeropleales</taxon>
        <taxon>Scenedesmaceae</taxon>
        <taxon>Tetradesmus</taxon>
    </lineage>
</organism>
<evidence type="ECO:0000256" key="8">
    <source>
        <dbReference type="ARBA" id="ARBA00022777"/>
    </source>
</evidence>
<keyword evidence="5" id="KW-0808">Transferase</keyword>
<dbReference type="InterPro" id="IPR040464">
    <property type="entry name" value="InsP(3)kin_ATP-grasp"/>
</dbReference>
<evidence type="ECO:0000256" key="7">
    <source>
        <dbReference type="ARBA" id="ARBA00022741"/>
    </source>
</evidence>
<evidence type="ECO:0000256" key="2">
    <source>
        <dbReference type="ARBA" id="ARBA00009601"/>
    </source>
</evidence>
<dbReference type="PANTHER" id="PTHR14217">
    <property type="entry name" value="INOSITOL-TETRAKISPHOSPHATE 1-KINASE"/>
    <property type="match status" value="1"/>
</dbReference>
<evidence type="ECO:0000256" key="9">
    <source>
        <dbReference type="ARBA" id="ARBA00022840"/>
    </source>
</evidence>
<keyword evidence="8" id="KW-0418">Kinase</keyword>
<accession>A0ABY8UNY9</accession>
<dbReference type="InterPro" id="IPR008656">
    <property type="entry name" value="Inositol_tetrakis-P_1-kinase"/>
</dbReference>
<dbReference type="Pfam" id="PF05770">
    <property type="entry name" value="Ins134_P3_kin"/>
    <property type="match status" value="1"/>
</dbReference>
<dbReference type="Proteomes" id="UP001244341">
    <property type="component" value="Chromosome 14b"/>
</dbReference>
<dbReference type="Gene3D" id="3.30.470.20">
    <property type="entry name" value="ATP-grasp fold, B domain"/>
    <property type="match status" value="1"/>
</dbReference>
<gene>
    <name evidence="13" type="ORF">OEZ85_004346</name>
</gene>
<dbReference type="EMBL" id="CP126221">
    <property type="protein sequence ID" value="WIA21991.1"/>
    <property type="molecule type" value="Genomic_DNA"/>
</dbReference>
<proteinExistence type="inferred from homology"/>
<keyword evidence="14" id="KW-1185">Reference proteome</keyword>
<feature type="region of interest" description="Disordered" evidence="11">
    <location>
        <begin position="280"/>
        <end position="306"/>
    </location>
</feature>
<comment type="subunit">
    <text evidence="3">Monomer.</text>
</comment>
<evidence type="ECO:0000313" key="14">
    <source>
        <dbReference type="Proteomes" id="UP001244341"/>
    </source>
</evidence>
<dbReference type="EC" id="2.7.1.159" evidence="4"/>
<evidence type="ECO:0000256" key="3">
    <source>
        <dbReference type="ARBA" id="ARBA00011245"/>
    </source>
</evidence>
<feature type="compositionally biased region" description="Polar residues" evidence="11">
    <location>
        <begin position="282"/>
        <end position="299"/>
    </location>
</feature>
<name>A0ABY8UNY9_TETOB</name>
<keyword evidence="7" id="KW-0547">Nucleotide-binding</keyword>
<keyword evidence="6" id="KW-0479">Metal-binding</keyword>
<keyword evidence="10" id="KW-0460">Magnesium</keyword>
<evidence type="ECO:0000256" key="6">
    <source>
        <dbReference type="ARBA" id="ARBA00022723"/>
    </source>
</evidence>
<keyword evidence="9" id="KW-0067">ATP-binding</keyword>